<feature type="domain" description="Ig-like" evidence="1">
    <location>
        <begin position="86"/>
        <end position="174"/>
    </location>
</feature>
<dbReference type="FunFam" id="2.60.40.10:FF:001804">
    <property type="entry name" value="Titin, isoform CRA_a"/>
    <property type="match status" value="1"/>
</dbReference>
<dbReference type="SMART" id="SM00408">
    <property type="entry name" value="IGc2"/>
    <property type="match status" value="2"/>
</dbReference>
<accession>A0A8C5R3R0</accession>
<sequence length="187" mass="20417">SVTSFVSKKAKFQATVSGTPVIDTVWQKDGFAISASENCQISAVNNKHTLEILSLTTADKGTYSCKASNKFGTDTCQAELTVIDKPHFIKELEPLRSAVNKTIRLECQVDEDRKVSLTWTRDGHKLLPGKDYKIYFDDKVASLEIPVAKIKDSGNYVCTATNDAGSSSTSSTVTIRGKKYIAHVFSG</sequence>
<dbReference type="PANTHER" id="PTHR47633">
    <property type="entry name" value="IMMUNOGLOBULIN"/>
    <property type="match status" value="1"/>
</dbReference>
<dbReference type="Proteomes" id="UP000694569">
    <property type="component" value="Unplaced"/>
</dbReference>
<dbReference type="AlphaFoldDB" id="A0A8C5R3R0"/>
<dbReference type="Gene3D" id="2.60.40.10">
    <property type="entry name" value="Immunoglobulins"/>
    <property type="match status" value="2"/>
</dbReference>
<dbReference type="OrthoDB" id="428111at2759"/>
<organism evidence="2 3">
    <name type="scientific">Leptobrachium leishanense</name>
    <name type="common">Leishan spiny toad</name>
    <dbReference type="NCBI Taxonomy" id="445787"/>
    <lineage>
        <taxon>Eukaryota</taxon>
        <taxon>Metazoa</taxon>
        <taxon>Chordata</taxon>
        <taxon>Craniata</taxon>
        <taxon>Vertebrata</taxon>
        <taxon>Euteleostomi</taxon>
        <taxon>Amphibia</taxon>
        <taxon>Batrachia</taxon>
        <taxon>Anura</taxon>
        <taxon>Pelobatoidea</taxon>
        <taxon>Megophryidae</taxon>
        <taxon>Leptobrachium</taxon>
    </lineage>
</organism>
<keyword evidence="3" id="KW-1185">Reference proteome</keyword>
<reference evidence="2" key="2">
    <citation type="submission" date="2025-09" db="UniProtKB">
        <authorList>
            <consortium name="Ensembl"/>
        </authorList>
    </citation>
    <scope>IDENTIFICATION</scope>
</reference>
<dbReference type="InterPro" id="IPR013783">
    <property type="entry name" value="Ig-like_fold"/>
</dbReference>
<feature type="domain" description="Ig-like" evidence="1">
    <location>
        <begin position="1"/>
        <end position="81"/>
    </location>
</feature>
<dbReference type="InterPro" id="IPR003598">
    <property type="entry name" value="Ig_sub2"/>
</dbReference>
<proteinExistence type="predicted"/>
<dbReference type="InterPro" id="IPR036179">
    <property type="entry name" value="Ig-like_dom_sf"/>
</dbReference>
<protein>
    <recommendedName>
        <fullName evidence="1">Ig-like domain-containing protein</fullName>
    </recommendedName>
</protein>
<dbReference type="CDD" id="cd00096">
    <property type="entry name" value="Ig"/>
    <property type="match status" value="1"/>
</dbReference>
<dbReference type="InterPro" id="IPR013098">
    <property type="entry name" value="Ig_I-set"/>
</dbReference>
<dbReference type="SUPFAM" id="SSF48726">
    <property type="entry name" value="Immunoglobulin"/>
    <property type="match status" value="2"/>
</dbReference>
<dbReference type="Ensembl" id="ENSLLET00000049092.1">
    <property type="protein sequence ID" value="ENSLLEP00000047234.1"/>
    <property type="gene ID" value="ENSLLEG00000029868.1"/>
</dbReference>
<name>A0A8C5R3R0_9ANUR</name>
<dbReference type="InterPro" id="IPR003599">
    <property type="entry name" value="Ig_sub"/>
</dbReference>
<dbReference type="PROSITE" id="PS50835">
    <property type="entry name" value="IG_LIKE"/>
    <property type="match status" value="2"/>
</dbReference>
<dbReference type="SMART" id="SM00409">
    <property type="entry name" value="IG"/>
    <property type="match status" value="2"/>
</dbReference>
<evidence type="ECO:0000313" key="3">
    <source>
        <dbReference type="Proteomes" id="UP000694569"/>
    </source>
</evidence>
<dbReference type="Pfam" id="PF07679">
    <property type="entry name" value="I-set"/>
    <property type="match status" value="2"/>
</dbReference>
<dbReference type="GeneTree" id="ENSGT01110000267173"/>
<dbReference type="InterPro" id="IPR007110">
    <property type="entry name" value="Ig-like_dom"/>
</dbReference>
<dbReference type="FunFam" id="2.60.40.10:FF:000022">
    <property type="entry name" value="Cardiac titin"/>
    <property type="match status" value="1"/>
</dbReference>
<reference evidence="2" key="1">
    <citation type="submission" date="2025-08" db="UniProtKB">
        <authorList>
            <consortium name="Ensembl"/>
        </authorList>
    </citation>
    <scope>IDENTIFICATION</scope>
</reference>
<evidence type="ECO:0000313" key="2">
    <source>
        <dbReference type="Ensembl" id="ENSLLEP00000047234.1"/>
    </source>
</evidence>
<evidence type="ECO:0000259" key="1">
    <source>
        <dbReference type="PROSITE" id="PS50835"/>
    </source>
</evidence>